<feature type="region of interest" description="Disordered" evidence="1">
    <location>
        <begin position="69"/>
        <end position="92"/>
    </location>
</feature>
<reference evidence="2" key="1">
    <citation type="submission" date="2022-03" db="EMBL/GenBank/DDBJ databases">
        <authorList>
            <person name="Alioto T."/>
            <person name="Alioto T."/>
            <person name="Gomez Garrido J."/>
        </authorList>
    </citation>
    <scope>NUCLEOTIDE SEQUENCE</scope>
</reference>
<protein>
    <submittedName>
        <fullName evidence="2">Uncharacterized protein</fullName>
    </submittedName>
</protein>
<organism evidence="2 3">
    <name type="scientific">Pelobates cultripes</name>
    <name type="common">Western spadefoot toad</name>
    <dbReference type="NCBI Taxonomy" id="61616"/>
    <lineage>
        <taxon>Eukaryota</taxon>
        <taxon>Metazoa</taxon>
        <taxon>Chordata</taxon>
        <taxon>Craniata</taxon>
        <taxon>Vertebrata</taxon>
        <taxon>Euteleostomi</taxon>
        <taxon>Amphibia</taxon>
        <taxon>Batrachia</taxon>
        <taxon>Anura</taxon>
        <taxon>Pelobatoidea</taxon>
        <taxon>Pelobatidae</taxon>
        <taxon>Pelobates</taxon>
    </lineage>
</organism>
<dbReference type="AlphaFoldDB" id="A0AAD1VPE8"/>
<feature type="compositionally biased region" description="Basic residues" evidence="1">
    <location>
        <begin position="77"/>
        <end position="86"/>
    </location>
</feature>
<dbReference type="Proteomes" id="UP001295444">
    <property type="component" value="Chromosome 01"/>
</dbReference>
<evidence type="ECO:0000313" key="3">
    <source>
        <dbReference type="Proteomes" id="UP001295444"/>
    </source>
</evidence>
<name>A0AAD1VPE8_PELCU</name>
<keyword evidence="3" id="KW-1185">Reference proteome</keyword>
<proteinExistence type="predicted"/>
<evidence type="ECO:0000256" key="1">
    <source>
        <dbReference type="SAM" id="MobiDB-lite"/>
    </source>
</evidence>
<evidence type="ECO:0000313" key="2">
    <source>
        <dbReference type="EMBL" id="CAH2224239.1"/>
    </source>
</evidence>
<sequence length="92" mass="10283">METRGGAAEYVLERLDVTFADFWAKLEALIEATPNESPLNPESHSIRLLKGKRVLGVILLHEAASIYTTTPPSRTANKARKRKKPQRQATLI</sequence>
<gene>
    <name evidence="2" type="ORF">PECUL_23A015191</name>
</gene>
<dbReference type="EMBL" id="OW240912">
    <property type="protein sequence ID" value="CAH2224239.1"/>
    <property type="molecule type" value="Genomic_DNA"/>
</dbReference>
<accession>A0AAD1VPE8</accession>